<sequence length="428" mass="50518">MNSKFFFEIADFLMRRRRIWIPLIFTFIAAGFFYISVVKDKVDFQAEVIAPTDEHLYVFTTKAFDSAEADNDCPSGNLVYGNYCVISQHIGTERNPIHSGLVTLCTQGTLEFLHHALILCSRWNGPMSVAVYTPPEDYVDARNLVNLLRKCDFCVRHWVSWHFFFRKQQMPDVSHEPLMDCHAITSPKNRTTKPRFEGPYPINIGRNIARNNTFTPYVFSIDIELYPSFGVLAKFERMMRFSTPPNFRPQVWVLPVFEVRSKYRAPATKFELNKMFGLKQAISFHKFRCNECHKIPNLTQWMDQDSQLKSEAEESTEELRVWTTVKRSRKFRLQFWEPFFIGTRDDPEFHPHLSWEGKQNKMQVAYEMCLRNYDFHIVENAFLVHSPGINVYNATKEKFRLKYQYENDRWMKTIKKDLAKKYSATKGC</sequence>
<dbReference type="GO" id="GO:0016740">
    <property type="term" value="F:transferase activity"/>
    <property type="evidence" value="ECO:0007669"/>
    <property type="project" value="UniProtKB-KW"/>
</dbReference>
<evidence type="ECO:0000313" key="2">
    <source>
        <dbReference type="EMBL" id="GBN63982.1"/>
    </source>
</evidence>
<dbReference type="Pfam" id="PF13896">
    <property type="entry name" value="Glyco_transf_49"/>
    <property type="match status" value="1"/>
</dbReference>
<evidence type="ECO:0000313" key="3">
    <source>
        <dbReference type="Proteomes" id="UP000499080"/>
    </source>
</evidence>
<dbReference type="EMBL" id="BGPR01014158">
    <property type="protein sequence ID" value="GBN63982.1"/>
    <property type="molecule type" value="Genomic_DNA"/>
</dbReference>
<protein>
    <submittedName>
        <fullName evidence="2">Beta-1,4-glucuronyltransferase 1</fullName>
    </submittedName>
</protein>
<reference evidence="2 3" key="1">
    <citation type="journal article" date="2019" name="Sci. Rep.">
        <title>Orb-weaving spider Araneus ventricosus genome elucidates the spidroin gene catalogue.</title>
        <authorList>
            <person name="Kono N."/>
            <person name="Nakamura H."/>
            <person name="Ohtoshi R."/>
            <person name="Moran D.A.P."/>
            <person name="Shinohara A."/>
            <person name="Yoshida Y."/>
            <person name="Fujiwara M."/>
            <person name="Mori M."/>
            <person name="Tomita M."/>
            <person name="Arakawa K."/>
        </authorList>
    </citation>
    <scope>NUCLEOTIDE SEQUENCE [LARGE SCALE GENOMIC DNA]</scope>
</reference>
<proteinExistence type="predicted"/>
<feature type="transmembrane region" description="Helical" evidence="1">
    <location>
        <begin position="20"/>
        <end position="37"/>
    </location>
</feature>
<dbReference type="Proteomes" id="UP000499080">
    <property type="component" value="Unassembled WGS sequence"/>
</dbReference>
<organism evidence="2 3">
    <name type="scientific">Araneus ventricosus</name>
    <name type="common">Orbweaver spider</name>
    <name type="synonym">Epeira ventricosa</name>
    <dbReference type="NCBI Taxonomy" id="182803"/>
    <lineage>
        <taxon>Eukaryota</taxon>
        <taxon>Metazoa</taxon>
        <taxon>Ecdysozoa</taxon>
        <taxon>Arthropoda</taxon>
        <taxon>Chelicerata</taxon>
        <taxon>Arachnida</taxon>
        <taxon>Araneae</taxon>
        <taxon>Araneomorphae</taxon>
        <taxon>Entelegynae</taxon>
        <taxon>Araneoidea</taxon>
        <taxon>Araneidae</taxon>
        <taxon>Araneus</taxon>
    </lineage>
</organism>
<name>A0A4Y2QKY5_ARAVE</name>
<comment type="caution">
    <text evidence="2">The sequence shown here is derived from an EMBL/GenBank/DDBJ whole genome shotgun (WGS) entry which is preliminary data.</text>
</comment>
<keyword evidence="1" id="KW-0472">Membrane</keyword>
<dbReference type="OrthoDB" id="9974378at2759"/>
<gene>
    <name evidence="2" type="primary">b4gat1_3</name>
    <name evidence="2" type="ORF">AVEN_67943_1</name>
</gene>
<dbReference type="PANTHER" id="PTHR47412:SF1">
    <property type="entry name" value="FI01434P-RELATED"/>
    <property type="match status" value="1"/>
</dbReference>
<keyword evidence="3" id="KW-1185">Reference proteome</keyword>
<keyword evidence="1" id="KW-0812">Transmembrane</keyword>
<dbReference type="AlphaFoldDB" id="A0A4Y2QKY5"/>
<keyword evidence="2" id="KW-0808">Transferase</keyword>
<keyword evidence="1" id="KW-1133">Transmembrane helix</keyword>
<accession>A0A4Y2QKY5</accession>
<evidence type="ECO:0000256" key="1">
    <source>
        <dbReference type="SAM" id="Phobius"/>
    </source>
</evidence>
<dbReference type="PANTHER" id="PTHR47412">
    <property type="entry name" value="FI01434P-RELATED"/>
    <property type="match status" value="1"/>
</dbReference>